<evidence type="ECO:0000313" key="1">
    <source>
        <dbReference type="EMBL" id="BAF55201.1"/>
    </source>
</evidence>
<protein>
    <submittedName>
        <fullName evidence="1">Uncharacterized protein</fullName>
    </submittedName>
</protein>
<accession>A0AB72VCP9</accession>
<sequence length="66" mass="7404">MLNSIGASWTAGPVPQHKCTHCTKCRRTKRPWSNILSCASNQVFTQHNHSHCLNTDNKSATDEESH</sequence>
<gene>
    <name evidence="1" type="ordered locus">cgR_5041</name>
</gene>
<proteinExistence type="predicted"/>
<dbReference type="AlphaFoldDB" id="A0AB72VCP9"/>
<name>A0AB72VCP9_CORGB</name>
<dbReference type="Proteomes" id="UP000006698">
    <property type="component" value="Chromosome"/>
</dbReference>
<organism evidence="1">
    <name type="scientific">Corynebacterium glutamicum (strain R)</name>
    <dbReference type="NCBI Taxonomy" id="340322"/>
    <lineage>
        <taxon>Bacteria</taxon>
        <taxon>Bacillati</taxon>
        <taxon>Actinomycetota</taxon>
        <taxon>Actinomycetes</taxon>
        <taxon>Mycobacteriales</taxon>
        <taxon>Corynebacteriaceae</taxon>
        <taxon>Corynebacterium</taxon>
    </lineage>
</organism>
<dbReference type="EMBL" id="AP009044">
    <property type="protein sequence ID" value="BAF55201.1"/>
    <property type="molecule type" value="Genomic_DNA"/>
</dbReference>
<dbReference type="KEGG" id="cgt:cgR_5041"/>
<reference evidence="1" key="1">
    <citation type="journal article" date="2007" name="Microbiology">
        <title>Comparative analysis of the Corynebacterium glutamicum group and complete genome sequence of strain R.</title>
        <authorList>
            <person name="Yukawa H."/>
            <person name="Omumasaba C.A."/>
            <person name="Nonaka H."/>
            <person name="Kos P."/>
            <person name="Okai N."/>
            <person name="Suzuki N."/>
            <person name="Suda M."/>
            <person name="Tsuge Y."/>
            <person name="Watanabe J."/>
            <person name="Ikeda Y."/>
            <person name="Vertes A.A."/>
            <person name="Inui M."/>
        </authorList>
    </citation>
    <scope>NUCLEOTIDE SEQUENCE</scope>
    <source>
        <strain evidence="1">R</strain>
    </source>
</reference>